<dbReference type="RefSeq" id="WP_346242037.1">
    <property type="nucleotide sequence ID" value="NZ_JAZHYP010000004.1"/>
</dbReference>
<keyword evidence="1" id="KW-1133">Transmembrane helix</keyword>
<proteinExistence type="predicted"/>
<accession>A0ABV0AAV0</accession>
<evidence type="ECO:0000313" key="3">
    <source>
        <dbReference type="Proteomes" id="UP001416393"/>
    </source>
</evidence>
<protein>
    <submittedName>
        <fullName evidence="2">Uncharacterized protein</fullName>
    </submittedName>
</protein>
<name>A0ABV0AAV0_9FLAO</name>
<reference evidence="2 3" key="1">
    <citation type="submission" date="2024-01" db="EMBL/GenBank/DDBJ databases">
        <title>Mariniflexile litorale sp. nov., isolated from the shallow sediments of the Sea of Japan.</title>
        <authorList>
            <person name="Romanenko L."/>
            <person name="Bystritskaya E."/>
            <person name="Isaeva M."/>
        </authorList>
    </citation>
    <scope>NUCLEOTIDE SEQUENCE [LARGE SCALE GENOMIC DNA]</scope>
    <source>
        <strain evidence="2 3">KCTC 32427</strain>
    </source>
</reference>
<keyword evidence="1" id="KW-0472">Membrane</keyword>
<dbReference type="Proteomes" id="UP001416393">
    <property type="component" value="Unassembled WGS sequence"/>
</dbReference>
<sequence length="48" mass="5842">MLDPNENKYKYDARYWWISTPLARRVVFVLILVVVVFAVLNEYFNLVY</sequence>
<keyword evidence="1" id="KW-0812">Transmembrane</keyword>
<comment type="caution">
    <text evidence="2">The sequence shown here is derived from an EMBL/GenBank/DDBJ whole genome shotgun (WGS) entry which is preliminary data.</text>
</comment>
<evidence type="ECO:0000256" key="1">
    <source>
        <dbReference type="SAM" id="Phobius"/>
    </source>
</evidence>
<gene>
    <name evidence="2" type="ORF">VP395_10885</name>
</gene>
<feature type="transmembrane region" description="Helical" evidence="1">
    <location>
        <begin position="26"/>
        <end position="44"/>
    </location>
</feature>
<dbReference type="EMBL" id="JAZHYP010000004">
    <property type="protein sequence ID" value="MEN3324234.1"/>
    <property type="molecule type" value="Genomic_DNA"/>
</dbReference>
<organism evidence="2 3">
    <name type="scientific">Mariniflexile soesokkakense</name>
    <dbReference type="NCBI Taxonomy" id="1343160"/>
    <lineage>
        <taxon>Bacteria</taxon>
        <taxon>Pseudomonadati</taxon>
        <taxon>Bacteroidota</taxon>
        <taxon>Flavobacteriia</taxon>
        <taxon>Flavobacteriales</taxon>
        <taxon>Flavobacteriaceae</taxon>
        <taxon>Mariniflexile</taxon>
    </lineage>
</organism>
<evidence type="ECO:0000313" key="2">
    <source>
        <dbReference type="EMBL" id="MEN3324234.1"/>
    </source>
</evidence>
<keyword evidence="3" id="KW-1185">Reference proteome</keyword>